<evidence type="ECO:0000313" key="10">
    <source>
        <dbReference type="Proteomes" id="UP000193866"/>
    </source>
</evidence>
<evidence type="ECO:0000256" key="3">
    <source>
        <dbReference type="ARBA" id="ARBA00022487"/>
    </source>
</evidence>
<protein>
    <recommendedName>
        <fullName evidence="8">Cutinase</fullName>
        <ecNumber evidence="8">3.1.1.-</ecNumber>
    </recommendedName>
</protein>
<name>A0A1X1YRU0_9MYCO</name>
<dbReference type="GO" id="GO:0005576">
    <property type="term" value="C:extracellular region"/>
    <property type="evidence" value="ECO:0007669"/>
    <property type="project" value="UniProtKB-SubCell"/>
</dbReference>
<evidence type="ECO:0000256" key="4">
    <source>
        <dbReference type="ARBA" id="ARBA00022525"/>
    </source>
</evidence>
<dbReference type="SMART" id="SM01110">
    <property type="entry name" value="Cutinase"/>
    <property type="match status" value="1"/>
</dbReference>
<keyword evidence="6 8" id="KW-0378">Hydrolase</keyword>
<evidence type="ECO:0000256" key="7">
    <source>
        <dbReference type="ARBA" id="ARBA00023157"/>
    </source>
</evidence>
<dbReference type="EMBL" id="LQPG01000007">
    <property type="protein sequence ID" value="ORW13740.1"/>
    <property type="molecule type" value="Genomic_DNA"/>
</dbReference>
<comment type="similarity">
    <text evidence="2 8">Belongs to the cutinase family.</text>
</comment>
<dbReference type="PANTHER" id="PTHR33630">
    <property type="entry name" value="CUTINASE RV1984C-RELATED-RELATED"/>
    <property type="match status" value="1"/>
</dbReference>
<evidence type="ECO:0000256" key="2">
    <source>
        <dbReference type="ARBA" id="ARBA00007534"/>
    </source>
</evidence>
<dbReference type="Proteomes" id="UP000193866">
    <property type="component" value="Unassembled WGS sequence"/>
</dbReference>
<dbReference type="STRING" id="1108812.AWC16_02920"/>
<comment type="function">
    <text evidence="8">Catalyzes the hydrolysis of complex carboxylic polyesters found in the cell wall of plants. Degrades cutin, a macromolecule that forms the structure of the plant cuticle.</text>
</comment>
<dbReference type="InterPro" id="IPR029058">
    <property type="entry name" value="AB_hydrolase_fold"/>
</dbReference>
<gene>
    <name evidence="9" type="ORF">AWC16_02920</name>
</gene>
<dbReference type="Pfam" id="PF01083">
    <property type="entry name" value="Cutinase"/>
    <property type="match status" value="1"/>
</dbReference>
<dbReference type="PROSITE" id="PS00155">
    <property type="entry name" value="CUTINASE_1"/>
    <property type="match status" value="1"/>
</dbReference>
<dbReference type="EC" id="3.1.1.-" evidence="8"/>
<organism evidence="9 10">
    <name type="scientific">Mycolicibacter longobardus</name>
    <dbReference type="NCBI Taxonomy" id="1108812"/>
    <lineage>
        <taxon>Bacteria</taxon>
        <taxon>Bacillati</taxon>
        <taxon>Actinomycetota</taxon>
        <taxon>Actinomycetes</taxon>
        <taxon>Mycobacteriales</taxon>
        <taxon>Mycobacteriaceae</taxon>
        <taxon>Mycolicibacter</taxon>
    </lineage>
</organism>
<evidence type="ECO:0000256" key="6">
    <source>
        <dbReference type="ARBA" id="ARBA00022801"/>
    </source>
</evidence>
<comment type="subcellular location">
    <subcellularLocation>
        <location evidence="1 8">Secreted</location>
    </subcellularLocation>
</comment>
<dbReference type="SUPFAM" id="SSF53474">
    <property type="entry name" value="alpha/beta-Hydrolases"/>
    <property type="match status" value="1"/>
</dbReference>
<keyword evidence="10" id="KW-1185">Reference proteome</keyword>
<dbReference type="InterPro" id="IPR043580">
    <property type="entry name" value="CUTINASE_1"/>
</dbReference>
<proteinExistence type="inferred from homology"/>
<evidence type="ECO:0000256" key="8">
    <source>
        <dbReference type="RuleBase" id="RU361263"/>
    </source>
</evidence>
<keyword evidence="5" id="KW-0732">Signal</keyword>
<sequence length="211" mass="21391">MKAYRILAAGAVAAALLTNPTPSSMPTASAEGCPDAEVVFARGTSEPPGLGRVGDALVSSLRGRTSRSIGAYAVNYPASYDFGRAADGANDASGHVMWMVENCPGTRLILGGYSQGAAIIDIVAAAPVPGFGFTAPLPPEAADHIAAIAVFGNPSNKIGQPLTNSPVYGFKTIDLCTDGDPVCSPGRMFSAHSGYTPGMTNQAASFVAGLL</sequence>
<evidence type="ECO:0000313" key="9">
    <source>
        <dbReference type="EMBL" id="ORW13740.1"/>
    </source>
</evidence>
<dbReference type="Gene3D" id="3.40.50.1820">
    <property type="entry name" value="alpha/beta hydrolase"/>
    <property type="match status" value="1"/>
</dbReference>
<dbReference type="InterPro" id="IPR000675">
    <property type="entry name" value="Cutinase/axe"/>
</dbReference>
<dbReference type="PANTHER" id="PTHR33630:SF9">
    <property type="entry name" value="CUTINASE 4"/>
    <property type="match status" value="1"/>
</dbReference>
<keyword evidence="7" id="KW-1015">Disulfide bond</keyword>
<evidence type="ECO:0000256" key="5">
    <source>
        <dbReference type="ARBA" id="ARBA00022729"/>
    </source>
</evidence>
<reference evidence="9 10" key="1">
    <citation type="submission" date="2016-01" db="EMBL/GenBank/DDBJ databases">
        <title>The new phylogeny of the genus Mycobacterium.</title>
        <authorList>
            <person name="Tarcisio F."/>
            <person name="Conor M."/>
            <person name="Antonella G."/>
            <person name="Elisabetta G."/>
            <person name="Giulia F.S."/>
            <person name="Sara T."/>
            <person name="Anna F."/>
            <person name="Clotilde B."/>
            <person name="Roberto B."/>
            <person name="Veronica D.S."/>
            <person name="Fabio R."/>
            <person name="Monica P."/>
            <person name="Olivier J."/>
            <person name="Enrico T."/>
            <person name="Nicola S."/>
        </authorList>
    </citation>
    <scope>NUCLEOTIDE SEQUENCE [LARGE SCALE GENOMIC DNA]</scope>
    <source>
        <strain evidence="9 10">DSM 45394</strain>
    </source>
</reference>
<dbReference type="OrthoDB" id="3690529at2"/>
<dbReference type="RefSeq" id="WP_085263042.1">
    <property type="nucleotide sequence ID" value="NZ_JACKVG010000012.1"/>
</dbReference>
<dbReference type="AlphaFoldDB" id="A0A1X1YRU0"/>
<accession>A0A1X1YRU0</accession>
<keyword evidence="4 8" id="KW-0964">Secreted</keyword>
<evidence type="ECO:0000256" key="1">
    <source>
        <dbReference type="ARBA" id="ARBA00004613"/>
    </source>
</evidence>
<dbReference type="GO" id="GO:0052689">
    <property type="term" value="F:carboxylic ester hydrolase activity"/>
    <property type="evidence" value="ECO:0007669"/>
    <property type="project" value="UniProtKB-KW"/>
</dbReference>
<keyword evidence="3 8" id="KW-0719">Serine esterase</keyword>
<comment type="caution">
    <text evidence="9">The sequence shown here is derived from an EMBL/GenBank/DDBJ whole genome shotgun (WGS) entry which is preliminary data.</text>
</comment>